<reference evidence="3 4" key="1">
    <citation type="submission" date="2018-07" db="EMBL/GenBank/DDBJ databases">
        <title>Pedobacter sp. nov., isolated from soil.</title>
        <authorList>
            <person name="Zhou L.Y."/>
            <person name="Du Z.J."/>
        </authorList>
    </citation>
    <scope>NUCLEOTIDE SEQUENCE [LARGE SCALE GENOMIC DNA]</scope>
    <source>
        <strain evidence="3 4">JDX94</strain>
    </source>
</reference>
<gene>
    <name evidence="3" type="ORF">DU508_00095</name>
</gene>
<feature type="chain" id="PRO_5016653593" evidence="1">
    <location>
        <begin position="21"/>
        <end position="674"/>
    </location>
</feature>
<proteinExistence type="predicted"/>
<evidence type="ECO:0000256" key="1">
    <source>
        <dbReference type="SAM" id="SignalP"/>
    </source>
</evidence>
<dbReference type="Proteomes" id="UP000253961">
    <property type="component" value="Unassembled WGS sequence"/>
</dbReference>
<dbReference type="Pfam" id="PF18911">
    <property type="entry name" value="PKD_4"/>
    <property type="match status" value="1"/>
</dbReference>
<keyword evidence="4" id="KW-1185">Reference proteome</keyword>
<keyword evidence="1" id="KW-0732">Signal</keyword>
<dbReference type="InterPro" id="IPR000601">
    <property type="entry name" value="PKD_dom"/>
</dbReference>
<dbReference type="InterPro" id="IPR022409">
    <property type="entry name" value="PKD/Chitinase_dom"/>
</dbReference>
<dbReference type="Pfam" id="PF13585">
    <property type="entry name" value="CHU_C"/>
    <property type="match status" value="1"/>
</dbReference>
<accession>A0A369Q134</accession>
<feature type="domain" description="PKD" evidence="2">
    <location>
        <begin position="533"/>
        <end position="569"/>
    </location>
</feature>
<dbReference type="EMBL" id="QPKV01000001">
    <property type="protein sequence ID" value="RDC58444.1"/>
    <property type="molecule type" value="Genomic_DNA"/>
</dbReference>
<organism evidence="3 4">
    <name type="scientific">Pedobacter chinensis</name>
    <dbReference type="NCBI Taxonomy" id="2282421"/>
    <lineage>
        <taxon>Bacteria</taxon>
        <taxon>Pseudomonadati</taxon>
        <taxon>Bacteroidota</taxon>
        <taxon>Sphingobacteriia</taxon>
        <taxon>Sphingobacteriales</taxon>
        <taxon>Sphingobacteriaceae</taxon>
        <taxon>Pedobacter</taxon>
    </lineage>
</organism>
<dbReference type="RefSeq" id="WP_115400819.1">
    <property type="nucleotide sequence ID" value="NZ_QPKV01000001.1"/>
</dbReference>
<name>A0A369Q134_9SPHI</name>
<sequence>MSTRFFLFLTLYIFFQNAKAQIPPNDDIKHAMPIKSALVYCSADAEFVNVNATPSGYKKGSFWGSEGKDVWYSFTAIGTDVMATVTGKSPENNNTLIDPLAAFYTYKDNILTEQIGSMTSSHNITTAYKGGLTIGETYYLRISAENEATGTFKLCLNSYNPPKKPGQDFSSAALLCNKDSFTELSISGAGQNNREAAGTCLSTESNSAWYTWVAANNGNLGFTIMPTSTTDDIDWVLFDLGPGGNLITPSATNAIRCAAGSGVNCNPRYYLTGMNSTSVDVTEQGGCLPNQDGFVKEIEMIEGHQYALLIDNFSNGNNGFSIAFDGRGEFLGPKSTIIMKTENACMSSQKFIFTTEANNYNSLNWSFGTGASMANANTTGPFELTYTTAGMKTVTLEAISSRGCRTVSSQSFYVALKPDQPVISSNGTSFCLGSNLELSVPEIPDATYLWTGPAGFSAGTATLSIPINSLTQSGDYTVSVKVGDCISDAAVVHIPAIVKNPVANFQTDPAIPGKFAAPTPVTFLNRSLHADRFEWDFGDGLTSTEYQPTHIYEKPGTYQIQLRAFTRNGCADSFTVRNLVLLNGTEPLIPNSFSPNGDGINDHLNINVTNLKRFSFKIFNRYGDEVFLTTNIFNSWDGRWRNNPAPVGAYYYVLDGVDLFNKEVRYNGSITLIR</sequence>
<dbReference type="InterPro" id="IPR013783">
    <property type="entry name" value="Ig-like_fold"/>
</dbReference>
<dbReference type="AlphaFoldDB" id="A0A369Q134"/>
<dbReference type="NCBIfam" id="TIGR04131">
    <property type="entry name" value="Bac_Flav_CTERM"/>
    <property type="match status" value="1"/>
</dbReference>
<feature type="domain" description="PKD" evidence="2">
    <location>
        <begin position="362"/>
        <end position="414"/>
    </location>
</feature>
<evidence type="ECO:0000259" key="2">
    <source>
        <dbReference type="PROSITE" id="PS50093"/>
    </source>
</evidence>
<evidence type="ECO:0000313" key="4">
    <source>
        <dbReference type="Proteomes" id="UP000253961"/>
    </source>
</evidence>
<comment type="caution">
    <text evidence="3">The sequence shown here is derived from an EMBL/GenBank/DDBJ whole genome shotgun (WGS) entry which is preliminary data.</text>
</comment>
<dbReference type="Gene3D" id="2.60.40.10">
    <property type="entry name" value="Immunoglobulins"/>
    <property type="match status" value="3"/>
</dbReference>
<dbReference type="SMART" id="SM00089">
    <property type="entry name" value="PKD"/>
    <property type="match status" value="2"/>
</dbReference>
<dbReference type="CDD" id="cd00146">
    <property type="entry name" value="PKD"/>
    <property type="match status" value="1"/>
</dbReference>
<dbReference type="SUPFAM" id="SSF49299">
    <property type="entry name" value="PKD domain"/>
    <property type="match status" value="2"/>
</dbReference>
<dbReference type="OrthoDB" id="610082at2"/>
<evidence type="ECO:0000313" key="3">
    <source>
        <dbReference type="EMBL" id="RDC58444.1"/>
    </source>
</evidence>
<dbReference type="PROSITE" id="PS50093">
    <property type="entry name" value="PKD"/>
    <property type="match status" value="2"/>
</dbReference>
<feature type="signal peptide" evidence="1">
    <location>
        <begin position="1"/>
        <end position="20"/>
    </location>
</feature>
<dbReference type="InterPro" id="IPR035986">
    <property type="entry name" value="PKD_dom_sf"/>
</dbReference>
<protein>
    <submittedName>
        <fullName evidence="3">PKD domain-containing protein</fullName>
    </submittedName>
</protein>
<dbReference type="InterPro" id="IPR026341">
    <property type="entry name" value="T9SS_type_B"/>
</dbReference>